<evidence type="ECO:0000313" key="6">
    <source>
        <dbReference type="EMBL" id="MBP1931392.1"/>
    </source>
</evidence>
<comment type="caution">
    <text evidence="6">The sequence shown here is derived from an EMBL/GenBank/DDBJ whole genome shotgun (WGS) entry which is preliminary data.</text>
</comment>
<evidence type="ECO:0000256" key="3">
    <source>
        <dbReference type="ARBA" id="ARBA00022448"/>
    </source>
</evidence>
<dbReference type="Pfam" id="PF03480">
    <property type="entry name" value="DctP"/>
    <property type="match status" value="1"/>
</dbReference>
<keyword evidence="6" id="KW-0675">Receptor</keyword>
<reference evidence="6 7" key="1">
    <citation type="submission" date="2021-03" db="EMBL/GenBank/DDBJ databases">
        <title>Genomic Encyclopedia of Type Strains, Phase IV (KMG-IV): sequencing the most valuable type-strain genomes for metagenomic binning, comparative biology and taxonomic classification.</title>
        <authorList>
            <person name="Goeker M."/>
        </authorList>
    </citation>
    <scope>NUCLEOTIDE SEQUENCE [LARGE SCALE GENOMIC DNA]</scope>
    <source>
        <strain evidence="6 7">DSM 24738</strain>
    </source>
</reference>
<dbReference type="NCBIfam" id="TIGR00787">
    <property type="entry name" value="dctP"/>
    <property type="match status" value="1"/>
</dbReference>
<dbReference type="InterPro" id="IPR018389">
    <property type="entry name" value="DctP_fam"/>
</dbReference>
<gene>
    <name evidence="6" type="ORF">J2Z37_001389</name>
</gene>
<dbReference type="NCBIfam" id="NF037995">
    <property type="entry name" value="TRAP_S1"/>
    <property type="match status" value="1"/>
</dbReference>
<keyword evidence="3" id="KW-0813">Transport</keyword>
<dbReference type="SUPFAM" id="SSF53850">
    <property type="entry name" value="Periplasmic binding protein-like II"/>
    <property type="match status" value="1"/>
</dbReference>
<evidence type="ECO:0000256" key="1">
    <source>
        <dbReference type="ARBA" id="ARBA00004196"/>
    </source>
</evidence>
<accession>A0ABS4GMQ7</accession>
<keyword evidence="7" id="KW-1185">Reference proteome</keyword>
<dbReference type="PIRSF" id="PIRSF006470">
    <property type="entry name" value="DctB"/>
    <property type="match status" value="1"/>
</dbReference>
<name>A0ABS4GMQ7_9BACL</name>
<evidence type="ECO:0000256" key="4">
    <source>
        <dbReference type="ARBA" id="ARBA00022729"/>
    </source>
</evidence>
<evidence type="ECO:0000313" key="7">
    <source>
        <dbReference type="Proteomes" id="UP001519343"/>
    </source>
</evidence>
<evidence type="ECO:0000256" key="2">
    <source>
        <dbReference type="ARBA" id="ARBA00009023"/>
    </source>
</evidence>
<proteinExistence type="inferred from homology"/>
<feature type="signal peptide" evidence="5">
    <location>
        <begin position="1"/>
        <end position="17"/>
    </location>
</feature>
<dbReference type="CDD" id="cd13672">
    <property type="entry name" value="PBP2_TRAP_Siap"/>
    <property type="match status" value="1"/>
</dbReference>
<dbReference type="Gene3D" id="3.40.190.170">
    <property type="entry name" value="Bacterial extracellular solute-binding protein, family 7"/>
    <property type="match status" value="1"/>
</dbReference>
<dbReference type="EMBL" id="JAGGKT010000002">
    <property type="protein sequence ID" value="MBP1931392.1"/>
    <property type="molecule type" value="Genomic_DNA"/>
</dbReference>
<dbReference type="PROSITE" id="PS51257">
    <property type="entry name" value="PROKAR_LIPOPROTEIN"/>
    <property type="match status" value="1"/>
</dbReference>
<keyword evidence="4 5" id="KW-0732">Signal</keyword>
<dbReference type="Proteomes" id="UP001519343">
    <property type="component" value="Unassembled WGS sequence"/>
</dbReference>
<dbReference type="PANTHER" id="PTHR33376:SF4">
    <property type="entry name" value="SIALIC ACID-BINDING PERIPLASMIC PROTEIN SIAP"/>
    <property type="match status" value="1"/>
</dbReference>
<comment type="subcellular location">
    <subcellularLocation>
        <location evidence="1">Cell envelope</location>
    </subcellularLocation>
</comment>
<dbReference type="InterPro" id="IPR038404">
    <property type="entry name" value="TRAP_DctP_sf"/>
</dbReference>
<organism evidence="6 7">
    <name type="scientific">Ammoniphilus resinae</name>
    <dbReference type="NCBI Taxonomy" id="861532"/>
    <lineage>
        <taxon>Bacteria</taxon>
        <taxon>Bacillati</taxon>
        <taxon>Bacillota</taxon>
        <taxon>Bacilli</taxon>
        <taxon>Bacillales</taxon>
        <taxon>Paenibacillaceae</taxon>
        <taxon>Aneurinibacillus group</taxon>
        <taxon>Ammoniphilus</taxon>
    </lineage>
</organism>
<feature type="chain" id="PRO_5045402848" evidence="5">
    <location>
        <begin position="18"/>
        <end position="337"/>
    </location>
</feature>
<sequence length="337" mass="36963">MKKCLAGLLAFSLVMVAGCGQSTVSQGNDSNTGQPTEKVVLKLGHALPVDHTVDLASKKFAEIVAEKSNGTIEVQVFPSSQLGNEKDMLEQISLGSQDMGVIVAGAYGTIFPKLQISSLVYVYRDMDHALKVMNGEIGKELTDELLKERQIRVLDPFWYYGTRHLTANKPVKTPDDLNGMKIRVPEVAIQKDGLSAMGAAATPVDFNELYTALSTGVVDGEENPVTTIDSSAFYEVQDYLMLTGHIIANFMISISDSVYQKLTPEQQQILMDAAKEAGKYNNEITIAAEEKVVNELKEKGMTIIEPEKEKFMPAGAAVAKKYEDIWGDLYDRIQSVK</sequence>
<comment type="similarity">
    <text evidence="2">Belongs to the bacterial solute-binding protein 7 family.</text>
</comment>
<evidence type="ECO:0000256" key="5">
    <source>
        <dbReference type="SAM" id="SignalP"/>
    </source>
</evidence>
<dbReference type="PANTHER" id="PTHR33376">
    <property type="match status" value="1"/>
</dbReference>
<dbReference type="RefSeq" id="WP_209809457.1">
    <property type="nucleotide sequence ID" value="NZ_JAGGKT010000002.1"/>
</dbReference>
<dbReference type="InterPro" id="IPR004682">
    <property type="entry name" value="TRAP_DctP"/>
</dbReference>
<protein>
    <submittedName>
        <fullName evidence="6">Tripartite ATP-independent transporter DctP family solute receptor</fullName>
    </submittedName>
</protein>